<accession>A0ABU1TBQ8</accession>
<comment type="similarity">
    <text evidence="2">Belongs to the bacterial solute-binding protein 5 family.</text>
</comment>
<dbReference type="Gene3D" id="3.10.105.10">
    <property type="entry name" value="Dipeptide-binding Protein, Domain 3"/>
    <property type="match status" value="1"/>
</dbReference>
<dbReference type="PIRSF" id="PIRSF002741">
    <property type="entry name" value="MppA"/>
    <property type="match status" value="1"/>
</dbReference>
<dbReference type="InterPro" id="IPR000914">
    <property type="entry name" value="SBP_5_dom"/>
</dbReference>
<evidence type="ECO:0000256" key="3">
    <source>
        <dbReference type="ARBA" id="ARBA00022448"/>
    </source>
</evidence>
<reference evidence="7 8" key="1">
    <citation type="submission" date="2023-07" db="EMBL/GenBank/DDBJ databases">
        <title>Sorghum-associated microbial communities from plants grown in Nebraska, USA.</title>
        <authorList>
            <person name="Schachtman D."/>
        </authorList>
    </citation>
    <scope>NUCLEOTIDE SEQUENCE [LARGE SCALE GENOMIC DNA]</scope>
    <source>
        <strain evidence="7 8">3262</strain>
    </source>
</reference>
<name>A0ABU1TBQ8_9SPHI</name>
<comment type="subcellular location">
    <subcellularLocation>
        <location evidence="1">Cell envelope</location>
    </subcellularLocation>
</comment>
<evidence type="ECO:0000259" key="6">
    <source>
        <dbReference type="Pfam" id="PF00496"/>
    </source>
</evidence>
<gene>
    <name evidence="7" type="ORF">J2W55_002639</name>
</gene>
<keyword evidence="4 5" id="KW-0732">Signal</keyword>
<feature type="chain" id="PRO_5045371111" evidence="5">
    <location>
        <begin position="24"/>
        <end position="551"/>
    </location>
</feature>
<keyword evidence="3" id="KW-0813">Transport</keyword>
<dbReference type="PANTHER" id="PTHR30290:SF10">
    <property type="entry name" value="PERIPLASMIC OLIGOPEPTIDE-BINDING PROTEIN-RELATED"/>
    <property type="match status" value="1"/>
</dbReference>
<proteinExistence type="inferred from homology"/>
<dbReference type="EMBL" id="JAVDUU010000002">
    <property type="protein sequence ID" value="MDR6942797.1"/>
    <property type="molecule type" value="Genomic_DNA"/>
</dbReference>
<dbReference type="InterPro" id="IPR039424">
    <property type="entry name" value="SBP_5"/>
</dbReference>
<dbReference type="Proteomes" id="UP001247620">
    <property type="component" value="Unassembled WGS sequence"/>
</dbReference>
<feature type="signal peptide" evidence="5">
    <location>
        <begin position="1"/>
        <end position="23"/>
    </location>
</feature>
<dbReference type="InterPro" id="IPR030678">
    <property type="entry name" value="Peptide/Ni-bd"/>
</dbReference>
<evidence type="ECO:0000256" key="4">
    <source>
        <dbReference type="ARBA" id="ARBA00022729"/>
    </source>
</evidence>
<dbReference type="Gene3D" id="3.40.190.10">
    <property type="entry name" value="Periplasmic binding protein-like II"/>
    <property type="match status" value="1"/>
</dbReference>
<keyword evidence="8" id="KW-1185">Reference proteome</keyword>
<dbReference type="Pfam" id="PF00496">
    <property type="entry name" value="SBP_bac_5"/>
    <property type="match status" value="1"/>
</dbReference>
<evidence type="ECO:0000313" key="7">
    <source>
        <dbReference type="EMBL" id="MDR6942797.1"/>
    </source>
</evidence>
<dbReference type="Gene3D" id="3.90.76.10">
    <property type="entry name" value="Dipeptide-binding Protein, Domain 1"/>
    <property type="match status" value="1"/>
</dbReference>
<evidence type="ECO:0000256" key="5">
    <source>
        <dbReference type="SAM" id="SignalP"/>
    </source>
</evidence>
<feature type="domain" description="Solute-binding protein family 5" evidence="6">
    <location>
        <begin position="71"/>
        <end position="459"/>
    </location>
</feature>
<evidence type="ECO:0000256" key="2">
    <source>
        <dbReference type="ARBA" id="ARBA00005695"/>
    </source>
</evidence>
<protein>
    <submittedName>
        <fullName evidence="7">Peptide/nickel transport system substrate-binding protein</fullName>
    </submittedName>
</protein>
<dbReference type="RefSeq" id="WP_310096339.1">
    <property type="nucleotide sequence ID" value="NZ_JAVDUU010000002.1"/>
</dbReference>
<evidence type="ECO:0000256" key="1">
    <source>
        <dbReference type="ARBA" id="ARBA00004196"/>
    </source>
</evidence>
<dbReference type="PANTHER" id="PTHR30290">
    <property type="entry name" value="PERIPLASMIC BINDING COMPONENT OF ABC TRANSPORTER"/>
    <property type="match status" value="1"/>
</dbReference>
<dbReference type="SUPFAM" id="SSF53850">
    <property type="entry name" value="Periplasmic binding protein-like II"/>
    <property type="match status" value="1"/>
</dbReference>
<comment type="caution">
    <text evidence="7">The sequence shown here is derived from an EMBL/GenBank/DDBJ whole genome shotgun (WGS) entry which is preliminary data.</text>
</comment>
<sequence>MNKWVLPLFFVLLIHLSACHTNAPDSHKTVFNINLEEGLTSLDPAFCRNRYTIWMDNQVFNGLVQVNDSLKVIPCIAKSWDVSADGLLYTFHLRNDVYFHDDAHFANGVGRRAVASDFVYSFSRLIDPKVASSGSWIFSDKVEGKNAFTAPDDSTFKIRLKQPFAPFLSMLTAQYCSVVPKEVVEFYGKDFRSHPIGTGPFKFKYWKEGEVLVLLKNEKYWEKDGKGRRLPYLDAVKATFIADKQTSFLEFIKKKLDFLNDIDGSYRDDILTKSGKVTQKYKGKFILNTAPYLNTMYLGILVDTNLAIVKRSPLRILKVRQAINYAIDRQKMMKYLRNSMGTPGYAGFIPEGMPGFSRAVKGYTYDPEKARQLLAEAGFPDGKNLPEISLATTVGYRSLIEYVQGQLDRIGIRTSVEITQGASLRELVSKNGINFFYGQWIADYPDGENYLSVFYSKNKIPYGPNYTGFNNKKFDALFEQTYHIKNDSARYALYQQMDNLVMEQSPVVVLYYDKLVNLYQDNISGYSLNGQNLLVLKRVVKAPWSVARGVN</sequence>
<organism evidence="7 8">
    <name type="scientific">Mucilaginibacter pocheonensis</name>
    <dbReference type="NCBI Taxonomy" id="398050"/>
    <lineage>
        <taxon>Bacteria</taxon>
        <taxon>Pseudomonadati</taxon>
        <taxon>Bacteroidota</taxon>
        <taxon>Sphingobacteriia</taxon>
        <taxon>Sphingobacteriales</taxon>
        <taxon>Sphingobacteriaceae</taxon>
        <taxon>Mucilaginibacter</taxon>
    </lineage>
</organism>
<evidence type="ECO:0000313" key="8">
    <source>
        <dbReference type="Proteomes" id="UP001247620"/>
    </source>
</evidence>
<dbReference type="CDD" id="cd00995">
    <property type="entry name" value="PBP2_NikA_DppA_OppA_like"/>
    <property type="match status" value="1"/>
</dbReference>